<evidence type="ECO:0000313" key="1">
    <source>
        <dbReference type="EMBL" id="GAA4396758.1"/>
    </source>
</evidence>
<evidence type="ECO:0000313" key="2">
    <source>
        <dbReference type="Proteomes" id="UP001500936"/>
    </source>
</evidence>
<comment type="caution">
    <text evidence="1">The sequence shown here is derived from an EMBL/GenBank/DDBJ whole genome shotgun (WGS) entry which is preliminary data.</text>
</comment>
<proteinExistence type="predicted"/>
<organism evidence="1 2">
    <name type="scientific">Nibrella viscosa</name>
    <dbReference type="NCBI Taxonomy" id="1084524"/>
    <lineage>
        <taxon>Bacteria</taxon>
        <taxon>Pseudomonadati</taxon>
        <taxon>Bacteroidota</taxon>
        <taxon>Cytophagia</taxon>
        <taxon>Cytophagales</taxon>
        <taxon>Spirosomataceae</taxon>
        <taxon>Nibrella</taxon>
    </lineage>
</organism>
<name>A0ABP8JVF9_9BACT</name>
<dbReference type="RefSeq" id="WP_345263665.1">
    <property type="nucleotide sequence ID" value="NZ_BAABHB010000001.1"/>
</dbReference>
<dbReference type="EMBL" id="BAABHB010000001">
    <property type="protein sequence ID" value="GAA4396758.1"/>
    <property type="molecule type" value="Genomic_DNA"/>
</dbReference>
<dbReference type="Pfam" id="PF17914">
    <property type="entry name" value="HopA1"/>
    <property type="match status" value="1"/>
</dbReference>
<dbReference type="Proteomes" id="UP001500936">
    <property type="component" value="Unassembled WGS sequence"/>
</dbReference>
<sequence length="589" mass="67710">MYIEKIIRELLTFVRVRDGELEVAIAPNQWISLSSWCSANSEFSLFRLESGDTVEDINKLKEYFYQTFYVLGRSDLTPVADQPSSPGPPLRTYSLKKRPEQNKVAYLKNPEKLTTGEALVEQNTDRFTVAPGSYLDNKLSKDKTILLFNHIPRTNIPEDHYVFSDSIQPGFAFENQFIRFYFHPYPDLAESVTNLLITHLDAVNVHFLIKYLPSNKDPNRCDRIILYLPQRQFVTGSWTILQIYPFIRDHLIDRLPLFTKKILSGIGFAEDPVVDESFGEMRCSWLAEVIIAWALTLPSGTTGIPPADLLIDALKKAQKINDLETIHLTPGSFYQYDFNLFSGNDLVRPKSAFTSFWLQGAIEVADFLCREVAVLTAQKSVWIGAKPNNQDIPEYEQLKKDWERGFIGPALFLFVLNKYIDNPFYHYIIERTAPNLKATLSDTEPLLCTQLLAVYNYPNKHPILSMLHRYILYLLNLIRNKKMPCIAPEHVEAALHINGLPPGDGMYVYRCLCLIMTETVRRPRWRPKKLYQTLKQIQEKKNVFEINERGWQDLMPGMNGLALVGFSFLLAHDPLLPPVPIGNLDKELK</sequence>
<keyword evidence="2" id="KW-1185">Reference proteome</keyword>
<dbReference type="InterPro" id="IPR040871">
    <property type="entry name" value="HopA1"/>
</dbReference>
<reference evidence="2" key="1">
    <citation type="journal article" date="2019" name="Int. J. Syst. Evol. Microbiol.">
        <title>The Global Catalogue of Microorganisms (GCM) 10K type strain sequencing project: providing services to taxonomists for standard genome sequencing and annotation.</title>
        <authorList>
            <consortium name="The Broad Institute Genomics Platform"/>
            <consortium name="The Broad Institute Genome Sequencing Center for Infectious Disease"/>
            <person name="Wu L."/>
            <person name="Ma J."/>
        </authorList>
    </citation>
    <scope>NUCLEOTIDE SEQUENCE [LARGE SCALE GENOMIC DNA]</scope>
    <source>
        <strain evidence="2">JCM 17925</strain>
    </source>
</reference>
<protein>
    <submittedName>
        <fullName evidence="1">Uncharacterized protein</fullName>
    </submittedName>
</protein>
<accession>A0ABP8JVF9</accession>
<gene>
    <name evidence="1" type="ORF">GCM10023187_05260</name>
</gene>